<organism evidence="2 3">
    <name type="scientific">Hydnum rufescens UP504</name>
    <dbReference type="NCBI Taxonomy" id="1448309"/>
    <lineage>
        <taxon>Eukaryota</taxon>
        <taxon>Fungi</taxon>
        <taxon>Dikarya</taxon>
        <taxon>Basidiomycota</taxon>
        <taxon>Agaricomycotina</taxon>
        <taxon>Agaricomycetes</taxon>
        <taxon>Cantharellales</taxon>
        <taxon>Hydnaceae</taxon>
        <taxon>Hydnum</taxon>
    </lineage>
</organism>
<comment type="caution">
    <text evidence="2">The sequence shown here is derived from an EMBL/GenBank/DDBJ whole genome shotgun (WGS) entry which is preliminary data.</text>
</comment>
<evidence type="ECO:0008006" key="4">
    <source>
        <dbReference type="Google" id="ProtNLM"/>
    </source>
</evidence>
<evidence type="ECO:0000313" key="3">
    <source>
        <dbReference type="Proteomes" id="UP000886523"/>
    </source>
</evidence>
<evidence type="ECO:0000256" key="1">
    <source>
        <dbReference type="SAM" id="SignalP"/>
    </source>
</evidence>
<dbReference type="Proteomes" id="UP000886523">
    <property type="component" value="Unassembled WGS sequence"/>
</dbReference>
<evidence type="ECO:0000313" key="2">
    <source>
        <dbReference type="EMBL" id="KAF9510447.1"/>
    </source>
</evidence>
<protein>
    <recommendedName>
        <fullName evidence="4">Secreted protein</fullName>
    </recommendedName>
</protein>
<keyword evidence="1" id="KW-0732">Signal</keyword>
<accession>A0A9P6AR80</accession>
<sequence>MSLRIRWFLFVFASGTLSPNSCSGIPHSNIRRSCLWFCQQSAKDVVILQSHEIDHGPRNLALETKAEQIVYERRSNFGMVDRERSFQVSAVRYRLGDIA</sequence>
<feature type="signal peptide" evidence="1">
    <location>
        <begin position="1"/>
        <end position="24"/>
    </location>
</feature>
<feature type="chain" id="PRO_5040280229" description="Secreted protein" evidence="1">
    <location>
        <begin position="25"/>
        <end position="99"/>
    </location>
</feature>
<name>A0A9P6AR80_9AGAM</name>
<gene>
    <name evidence="2" type="ORF">BS47DRAFT_1347996</name>
</gene>
<dbReference type="AlphaFoldDB" id="A0A9P6AR80"/>
<proteinExistence type="predicted"/>
<keyword evidence="3" id="KW-1185">Reference proteome</keyword>
<reference evidence="2" key="1">
    <citation type="journal article" date="2020" name="Nat. Commun.">
        <title>Large-scale genome sequencing of mycorrhizal fungi provides insights into the early evolution of symbiotic traits.</title>
        <authorList>
            <person name="Miyauchi S."/>
            <person name="Kiss E."/>
            <person name="Kuo A."/>
            <person name="Drula E."/>
            <person name="Kohler A."/>
            <person name="Sanchez-Garcia M."/>
            <person name="Morin E."/>
            <person name="Andreopoulos B."/>
            <person name="Barry K.W."/>
            <person name="Bonito G."/>
            <person name="Buee M."/>
            <person name="Carver A."/>
            <person name="Chen C."/>
            <person name="Cichocki N."/>
            <person name="Clum A."/>
            <person name="Culley D."/>
            <person name="Crous P.W."/>
            <person name="Fauchery L."/>
            <person name="Girlanda M."/>
            <person name="Hayes R.D."/>
            <person name="Keri Z."/>
            <person name="LaButti K."/>
            <person name="Lipzen A."/>
            <person name="Lombard V."/>
            <person name="Magnuson J."/>
            <person name="Maillard F."/>
            <person name="Murat C."/>
            <person name="Nolan M."/>
            <person name="Ohm R.A."/>
            <person name="Pangilinan J."/>
            <person name="Pereira M.F."/>
            <person name="Perotto S."/>
            <person name="Peter M."/>
            <person name="Pfister S."/>
            <person name="Riley R."/>
            <person name="Sitrit Y."/>
            <person name="Stielow J.B."/>
            <person name="Szollosi G."/>
            <person name="Zifcakova L."/>
            <person name="Stursova M."/>
            <person name="Spatafora J.W."/>
            <person name="Tedersoo L."/>
            <person name="Vaario L.M."/>
            <person name="Yamada A."/>
            <person name="Yan M."/>
            <person name="Wang P."/>
            <person name="Xu J."/>
            <person name="Bruns T."/>
            <person name="Baldrian P."/>
            <person name="Vilgalys R."/>
            <person name="Dunand C."/>
            <person name="Henrissat B."/>
            <person name="Grigoriev I.V."/>
            <person name="Hibbett D."/>
            <person name="Nagy L.G."/>
            <person name="Martin F.M."/>
        </authorList>
    </citation>
    <scope>NUCLEOTIDE SEQUENCE</scope>
    <source>
        <strain evidence="2">UP504</strain>
    </source>
</reference>
<dbReference type="EMBL" id="MU129016">
    <property type="protein sequence ID" value="KAF9510447.1"/>
    <property type="molecule type" value="Genomic_DNA"/>
</dbReference>